<dbReference type="GO" id="GO:0031267">
    <property type="term" value="F:small GTPase binding"/>
    <property type="evidence" value="ECO:0007669"/>
    <property type="project" value="InterPro"/>
</dbReference>
<evidence type="ECO:0000259" key="1">
    <source>
        <dbReference type="Pfam" id="PF03378"/>
    </source>
</evidence>
<name>A0A0L6UL19_9BASI</name>
<feature type="domain" description="Exportin-2 C-terminal" evidence="1">
    <location>
        <begin position="13"/>
        <end position="90"/>
    </location>
</feature>
<evidence type="ECO:0000313" key="3">
    <source>
        <dbReference type="Proteomes" id="UP000037035"/>
    </source>
</evidence>
<dbReference type="EMBL" id="LAVV01010498">
    <property type="protein sequence ID" value="KNZ48952.1"/>
    <property type="molecule type" value="Genomic_DNA"/>
</dbReference>
<dbReference type="VEuPathDB" id="FungiDB:VP01_52g1"/>
<dbReference type="STRING" id="27349.A0A0L6UL19"/>
<evidence type="ECO:0000313" key="2">
    <source>
        <dbReference type="EMBL" id="KNZ48952.1"/>
    </source>
</evidence>
<dbReference type="Gene3D" id="1.25.10.10">
    <property type="entry name" value="Leucine-rich Repeat Variant"/>
    <property type="match status" value="1"/>
</dbReference>
<dbReference type="InterPro" id="IPR011989">
    <property type="entry name" value="ARM-like"/>
</dbReference>
<dbReference type="AlphaFoldDB" id="A0A0L6UL19"/>
<proteinExistence type="predicted"/>
<dbReference type="OrthoDB" id="3251720at2759"/>
<reference evidence="2 3" key="1">
    <citation type="submission" date="2015-08" db="EMBL/GenBank/DDBJ databases">
        <title>Next Generation Sequencing and Analysis of the Genome of Puccinia sorghi L Schw, the Causal Agent of Maize Common Rust.</title>
        <authorList>
            <person name="Rochi L."/>
            <person name="Burguener G."/>
            <person name="Darino M."/>
            <person name="Turjanski A."/>
            <person name="Kreff E."/>
            <person name="Dieguez M.J."/>
            <person name="Sacco F."/>
        </authorList>
    </citation>
    <scope>NUCLEOTIDE SEQUENCE [LARGE SCALE GENOMIC DNA]</scope>
    <source>
        <strain evidence="2 3">RO10H11247</strain>
    </source>
</reference>
<protein>
    <recommendedName>
        <fullName evidence="1">Exportin-2 C-terminal domain-containing protein</fullName>
    </recommendedName>
</protein>
<dbReference type="InterPro" id="IPR016024">
    <property type="entry name" value="ARM-type_fold"/>
</dbReference>
<comment type="caution">
    <text evidence="2">The sequence shown here is derived from an EMBL/GenBank/DDBJ whole genome shotgun (WGS) entry which is preliminary data.</text>
</comment>
<dbReference type="InterPro" id="IPR005043">
    <property type="entry name" value="XPO2_C"/>
</dbReference>
<gene>
    <name evidence="2" type="ORF">VP01_52g1</name>
</gene>
<organism evidence="2 3">
    <name type="scientific">Puccinia sorghi</name>
    <dbReference type="NCBI Taxonomy" id="27349"/>
    <lineage>
        <taxon>Eukaryota</taxon>
        <taxon>Fungi</taxon>
        <taxon>Dikarya</taxon>
        <taxon>Basidiomycota</taxon>
        <taxon>Pucciniomycotina</taxon>
        <taxon>Pucciniomycetes</taxon>
        <taxon>Pucciniales</taxon>
        <taxon>Pucciniaceae</taxon>
        <taxon>Puccinia</taxon>
    </lineage>
</organism>
<keyword evidence="3" id="KW-1185">Reference proteome</keyword>
<dbReference type="Proteomes" id="UP000037035">
    <property type="component" value="Unassembled WGS sequence"/>
</dbReference>
<sequence>MKRNNQLLQAIHTEATLSNLIAILTEISKNPSNPKFNHYTFESISALIRFMTLADLRTLPIFEQALFPIFSQILTQDVQDFSPFVFQILICMT</sequence>
<accession>A0A0L6UL19</accession>
<dbReference type="SUPFAM" id="SSF48371">
    <property type="entry name" value="ARM repeat"/>
    <property type="match status" value="1"/>
</dbReference>
<dbReference type="Pfam" id="PF03378">
    <property type="entry name" value="CAS_CSE1"/>
    <property type="match status" value="1"/>
</dbReference>